<accession>A0A427YP38</accession>
<feature type="compositionally biased region" description="Polar residues" evidence="1">
    <location>
        <begin position="907"/>
        <end position="916"/>
    </location>
</feature>
<reference evidence="2 3" key="1">
    <citation type="submission" date="2018-11" db="EMBL/GenBank/DDBJ databases">
        <title>Genome sequence of Saitozyma podzolica DSM 27192.</title>
        <authorList>
            <person name="Aliyu H."/>
            <person name="Gorte O."/>
            <person name="Ochsenreither K."/>
        </authorList>
    </citation>
    <scope>NUCLEOTIDE SEQUENCE [LARGE SCALE GENOMIC DNA]</scope>
    <source>
        <strain evidence="2 3">DSM 27192</strain>
    </source>
</reference>
<feature type="compositionally biased region" description="Low complexity" evidence="1">
    <location>
        <begin position="1219"/>
        <end position="1231"/>
    </location>
</feature>
<gene>
    <name evidence="2" type="ORF">EHS25_008266</name>
</gene>
<feature type="region of interest" description="Disordered" evidence="1">
    <location>
        <begin position="1"/>
        <end position="69"/>
    </location>
</feature>
<evidence type="ECO:0000313" key="2">
    <source>
        <dbReference type="EMBL" id="RSH92820.1"/>
    </source>
</evidence>
<evidence type="ECO:0000256" key="1">
    <source>
        <dbReference type="SAM" id="MobiDB-lite"/>
    </source>
</evidence>
<dbReference type="GO" id="GO:0003677">
    <property type="term" value="F:DNA binding"/>
    <property type="evidence" value="ECO:0007669"/>
    <property type="project" value="InterPro"/>
</dbReference>
<feature type="compositionally biased region" description="Polar residues" evidence="1">
    <location>
        <begin position="1914"/>
        <end position="1932"/>
    </location>
</feature>
<feature type="compositionally biased region" description="Pro residues" evidence="1">
    <location>
        <begin position="238"/>
        <end position="248"/>
    </location>
</feature>
<feature type="compositionally biased region" description="Polar residues" evidence="1">
    <location>
        <begin position="1145"/>
        <end position="1162"/>
    </location>
</feature>
<feature type="compositionally biased region" description="Low complexity" evidence="1">
    <location>
        <begin position="1285"/>
        <end position="1297"/>
    </location>
</feature>
<feature type="compositionally biased region" description="Low complexity" evidence="1">
    <location>
        <begin position="9"/>
        <end position="22"/>
    </location>
</feature>
<dbReference type="STRING" id="1890683.A0A427YP38"/>
<feature type="compositionally biased region" description="Low complexity" evidence="1">
    <location>
        <begin position="2104"/>
        <end position="2117"/>
    </location>
</feature>
<feature type="compositionally biased region" description="Pro residues" evidence="1">
    <location>
        <begin position="172"/>
        <end position="183"/>
    </location>
</feature>
<feature type="compositionally biased region" description="Acidic residues" evidence="1">
    <location>
        <begin position="1951"/>
        <end position="1963"/>
    </location>
</feature>
<feature type="compositionally biased region" description="Polar residues" evidence="1">
    <location>
        <begin position="1170"/>
        <end position="1183"/>
    </location>
</feature>
<feature type="region of interest" description="Disordered" evidence="1">
    <location>
        <begin position="1130"/>
        <end position="1183"/>
    </location>
</feature>
<feature type="compositionally biased region" description="Low complexity" evidence="1">
    <location>
        <begin position="1829"/>
        <end position="1848"/>
    </location>
</feature>
<dbReference type="InterPro" id="IPR017956">
    <property type="entry name" value="AT_hook_DNA-bd_motif"/>
</dbReference>
<keyword evidence="3" id="KW-1185">Reference proteome</keyword>
<feature type="compositionally biased region" description="Low complexity" evidence="1">
    <location>
        <begin position="249"/>
        <end position="260"/>
    </location>
</feature>
<feature type="compositionally biased region" description="Polar residues" evidence="1">
    <location>
        <begin position="714"/>
        <end position="726"/>
    </location>
</feature>
<feature type="compositionally biased region" description="Basic and acidic residues" evidence="1">
    <location>
        <begin position="54"/>
        <end position="69"/>
    </location>
</feature>
<feature type="region of interest" description="Disordered" evidence="1">
    <location>
        <begin position="1215"/>
        <end position="1741"/>
    </location>
</feature>
<feature type="compositionally biased region" description="Polar residues" evidence="1">
    <location>
        <begin position="1790"/>
        <end position="1805"/>
    </location>
</feature>
<dbReference type="EMBL" id="RSCD01000005">
    <property type="protein sequence ID" value="RSH92820.1"/>
    <property type="molecule type" value="Genomic_DNA"/>
</dbReference>
<feature type="compositionally biased region" description="Basic and acidic residues" evidence="1">
    <location>
        <begin position="216"/>
        <end position="234"/>
    </location>
</feature>
<feature type="compositionally biased region" description="Basic and acidic residues" evidence="1">
    <location>
        <begin position="1991"/>
        <end position="2010"/>
    </location>
</feature>
<comment type="caution">
    <text evidence="2">The sequence shown here is derived from an EMBL/GenBank/DDBJ whole genome shotgun (WGS) entry which is preliminary data.</text>
</comment>
<feature type="compositionally biased region" description="Basic residues" evidence="1">
    <location>
        <begin position="328"/>
        <end position="338"/>
    </location>
</feature>
<feature type="compositionally biased region" description="Polar residues" evidence="1">
    <location>
        <begin position="1662"/>
        <end position="1678"/>
    </location>
</feature>
<dbReference type="Proteomes" id="UP000279259">
    <property type="component" value="Unassembled WGS sequence"/>
</dbReference>
<sequence>MAKRKRDSSALPATLLSSSSSSVVRKADGVAGGPSTPTAAKVEGKSKKAKGKQKATDDHHDVTVGEPAERERKAQVVYVLGHGSEDYKSTITSSKSLSHVQKKLRKKLHRLLDISHPSSIRLAYLRGGREVEIYDDYDFEAFKNRTLDASPSENPVVVKVYPSEVAVPPIAPLQSLPPAPTPRSAPGDGNQTPVGAPGAGKGITSSTASPGLPSETAKKEKGKKKEKEKQKKSGESQPPTPSAPPTTPAPARIATALASPIPSALKSAVAGTPGKAAKRVSLALPESTPSTSSSANTPPPATTPSTPLVGPTSDSHIADASSSPAASKRGRKNRRRSKAASDTPEASIISLEGDGKETKPISTPLQRSLSPAIAPASTPGSGSESEAERPAKRSPKAITNDRIAALQKYKPAKSSPLRLAPMSSADQDHSTGPSNAVAGPSAALAPVTPTRPAAAVATATVPLTSGDLKRSLLISAPFNLYCRPAEPAASPAYSSSSIHSPGTEAKIRKRRRSESRKRRRSQQEGDSEAETPTVDHRQQDEEAGLEGGRMSPTPAVGAVEVVESPRSSSLDLVAAPPAPAAEGATPAESQPTGNRRRRKVKSTTPLPAMSQGHAETSTSSAVPAPTQVTQSTTPIATPRAVSSSTKTSSIMAAYRAKQGLSAPASPAADIAKDILAKLAARGDKGKETVRADNGQETQVAPPAKAQHVVAAGPQQPSGAATPTQSAIPRASEPQVAPEPTEPTVSVPIASSEPDAPEKRKPGRPRKSVLEAATVAPQDLPDAPEKRPKRHSRKSAMEEQTAPPISAATPEDHLASSGSDPTVQSALGADETAKTPTKTTTSAETSEHIETTPDMRIVPTVDEQPRRGRSRKSVIGAAPIAAETPQSPAPVDRVSSVQPEAADASQDGAKSTNTPSATALPGSPSVAHVLIPEVSSVTSTAAIEPEVESDTGAVSEPAAAVLTDSTGTSPQLPAEVNLQAAQTLEASSGPVNVPQPEVAQSAQDALAETPPIEQIMDEQAQTNSPVARPPIPPQSKWGVIRGRPSATACIICFDDGSHHIQAQCPVVKAGADALVPTLEARRAMPPSRDRSLSIEAIKNWLNRLETIAARVRGGEGNQRVGQPMIYEQVLPNGNGSHGAVRPGQQDAASSPTAAEVTLPSSVPSDALAEPSATTPQPTFTVLPQPTSVPAVTPIAPTSLPNGNLPLGIHLRALAKPRKNGSISGVSASSAIIETEPSDSESSDSENGENDSDESQGEGDSGSEDDDRPIIKRRRVQGADASDDEGTTSGTDSMSASDSDSNDGSDDSDTDSISTPPAGDPAELLQQIMSRPLSQRERRKARQSAASMLGGVAITPDASEAGDTVSESESEPEMEGKVFRAQGRRGSDSSIGDFVDLVDGDQVGGAGGETVESVVSEPEDEDEEPIIPSSLVEPPAFSAGETEPQLRSQNDESESAGDALPKNKSRSSRSFHDLEAEAGDSPDVDSFPGVVALDEARVEEDRPEMEAMEGVMQSTESREVVEGNGEAVATQPNGLARDLVQDLEETTPTGPRRRGRPPKVRPPSESAVDEPQASIQPSQQSDLPPSQPNDSSAPLSTELAAAPKRRGRPPKSKPDAAAPPTPASPLLADSLAASLETEAQTPRVTRTSQRLRSASREVQVPSPRVSTRAMSRGLTTSPLANVTRLPESPRVSMGGHDAVEAIPEETHAADGLQQDAQQRDVNGETEATPVAQRSGRMTRAASRELSALQLDLSDATVVDVSVDQPLDKPRLLSDNLLTAQSQPWAKKRTGAETPSSQVDQLDSSQPITDVMPNGPNGNGEIIPASSQVSESTPRASRTARRSSLASTAPSETTQRARRSSRLSQTPSLPPSPVQAKSSSQPDPAIARKRPSESPLFMSQSQFPATQAYPAYPANILDSQIQTQNQTQESGSTRRSAGAKGSRASVRMTSPIQEEQEEQEEQEDGTGDDHTDAPTVNGHDRQETDGVPNGTEASESRFEGTHAHVAESRRTGESSDEDDDGDDDESTLPPTLSQRMLPVRPPPASQPSLSFPSLSGLDMSALRSGTAGKFSQNSSHSLRFSSSQPISSGLSTSTRGSRGGRAIKVISALSQGASAGADAASDTDDSRDSSSEEEEEDPRLRGRYAGGRPRRVKTNVQKGW</sequence>
<feature type="compositionally biased region" description="Low complexity" evidence="1">
    <location>
        <begin position="2084"/>
        <end position="2093"/>
    </location>
</feature>
<feature type="compositionally biased region" description="Low complexity" evidence="1">
    <location>
        <begin position="1622"/>
        <end position="1637"/>
    </location>
</feature>
<feature type="compositionally biased region" description="Acidic residues" evidence="1">
    <location>
        <begin position="2011"/>
        <end position="2023"/>
    </location>
</feature>
<feature type="compositionally biased region" description="Low complexity" evidence="1">
    <location>
        <begin position="281"/>
        <end position="296"/>
    </location>
</feature>
<feature type="compositionally biased region" description="Basic and acidic residues" evidence="1">
    <location>
        <begin position="681"/>
        <end position="690"/>
    </location>
</feature>
<feature type="compositionally biased region" description="Polar residues" evidence="1">
    <location>
        <begin position="815"/>
        <end position="824"/>
    </location>
</feature>
<proteinExistence type="predicted"/>
<feature type="compositionally biased region" description="Acidic residues" evidence="1">
    <location>
        <begin position="1298"/>
        <end position="1308"/>
    </location>
</feature>
<feature type="region of interest" description="Disordered" evidence="1">
    <location>
        <begin position="681"/>
        <end position="923"/>
    </location>
</feature>
<feature type="compositionally biased region" description="Low complexity" evidence="1">
    <location>
        <begin position="1572"/>
        <end position="1590"/>
    </location>
</feature>
<dbReference type="SMART" id="SM00384">
    <property type="entry name" value="AT_hook"/>
    <property type="match status" value="3"/>
</dbReference>
<feature type="region of interest" description="Disordered" evidence="1">
    <location>
        <begin position="485"/>
        <end position="648"/>
    </location>
</feature>
<feature type="compositionally biased region" description="Low complexity" evidence="1">
    <location>
        <begin position="485"/>
        <end position="501"/>
    </location>
</feature>
<feature type="compositionally biased region" description="Polar residues" evidence="1">
    <location>
        <begin position="1638"/>
        <end position="1650"/>
    </location>
</feature>
<organism evidence="2 3">
    <name type="scientific">Saitozyma podzolica</name>
    <dbReference type="NCBI Taxonomy" id="1890683"/>
    <lineage>
        <taxon>Eukaryota</taxon>
        <taxon>Fungi</taxon>
        <taxon>Dikarya</taxon>
        <taxon>Basidiomycota</taxon>
        <taxon>Agaricomycotina</taxon>
        <taxon>Tremellomycetes</taxon>
        <taxon>Tremellales</taxon>
        <taxon>Trimorphomycetaceae</taxon>
        <taxon>Saitozyma</taxon>
    </lineage>
</organism>
<feature type="region of interest" description="Disordered" evidence="1">
    <location>
        <begin position="172"/>
        <end position="445"/>
    </location>
</feature>
<evidence type="ECO:0000313" key="3">
    <source>
        <dbReference type="Proteomes" id="UP000279259"/>
    </source>
</evidence>
<feature type="compositionally biased region" description="Polar residues" evidence="1">
    <location>
        <begin position="613"/>
        <end position="648"/>
    </location>
</feature>
<protein>
    <submittedName>
        <fullName evidence="2">Uncharacterized protein</fullName>
    </submittedName>
</protein>
<name>A0A427YP38_9TREE</name>
<feature type="compositionally biased region" description="Acidic residues" evidence="1">
    <location>
        <begin position="1234"/>
        <end position="1265"/>
    </location>
</feature>
<dbReference type="OrthoDB" id="2565095at2759"/>
<feature type="region of interest" description="Disordered" evidence="1">
    <location>
        <begin position="1763"/>
        <end position="2157"/>
    </location>
</feature>
<feature type="compositionally biased region" description="Polar residues" evidence="1">
    <location>
        <begin position="360"/>
        <end position="369"/>
    </location>
</feature>
<feature type="compositionally biased region" description="Polar residues" evidence="1">
    <location>
        <begin position="2066"/>
        <end position="2083"/>
    </location>
</feature>
<feature type="compositionally biased region" description="Basic and acidic residues" evidence="1">
    <location>
        <begin position="1964"/>
        <end position="1981"/>
    </location>
</feature>
<feature type="compositionally biased region" description="Low complexity" evidence="1">
    <location>
        <begin position="833"/>
        <end position="843"/>
    </location>
</feature>
<feature type="compositionally biased region" description="Polar residues" evidence="1">
    <location>
        <begin position="312"/>
        <end position="324"/>
    </location>
</feature>
<feature type="compositionally biased region" description="Basic residues" evidence="1">
    <location>
        <begin position="507"/>
        <end position="520"/>
    </location>
</feature>